<dbReference type="GO" id="GO:0005524">
    <property type="term" value="F:ATP binding"/>
    <property type="evidence" value="ECO:0007669"/>
    <property type="project" value="UniProtKB-KW"/>
</dbReference>
<keyword evidence="13" id="KW-1185">Reference proteome</keyword>
<dbReference type="PANTHER" id="PTHR11059:SF0">
    <property type="entry name" value="DNA REPAIR PROTEIN RECN"/>
    <property type="match status" value="1"/>
</dbReference>
<gene>
    <name evidence="12" type="ORF">SVA_2439</name>
</gene>
<dbReference type="GO" id="GO:0006281">
    <property type="term" value="P:DNA repair"/>
    <property type="evidence" value="ECO:0007669"/>
    <property type="project" value="UniProtKB-KW"/>
</dbReference>
<evidence type="ECO:0000256" key="4">
    <source>
        <dbReference type="ARBA" id="ARBA00022741"/>
    </source>
</evidence>
<evidence type="ECO:0000259" key="11">
    <source>
        <dbReference type="Pfam" id="PF02463"/>
    </source>
</evidence>
<keyword evidence="7 9" id="KW-0234">DNA repair</keyword>
<dbReference type="PANTHER" id="PTHR11059">
    <property type="entry name" value="DNA REPAIR PROTEIN RECN"/>
    <property type="match status" value="1"/>
</dbReference>
<dbReference type="RefSeq" id="WP_096461448.1">
    <property type="nucleotide sequence ID" value="NZ_AP014936.1"/>
</dbReference>
<dbReference type="CDD" id="cd03241">
    <property type="entry name" value="ABC_RecN"/>
    <property type="match status" value="2"/>
</dbReference>
<feature type="domain" description="RecF/RecN/SMC N-terminal" evidence="11">
    <location>
        <begin position="16"/>
        <end position="500"/>
    </location>
</feature>
<evidence type="ECO:0000256" key="9">
    <source>
        <dbReference type="PIRNR" id="PIRNR003128"/>
    </source>
</evidence>
<dbReference type="GO" id="GO:0006310">
    <property type="term" value="P:DNA recombination"/>
    <property type="evidence" value="ECO:0007669"/>
    <property type="project" value="InterPro"/>
</dbReference>
<name>A0A1B4VEB6_9GAMM</name>
<evidence type="ECO:0000256" key="1">
    <source>
        <dbReference type="ARBA" id="ARBA00003618"/>
    </source>
</evidence>
<dbReference type="EMBL" id="AP014936">
    <property type="protein sequence ID" value="BAU48987.1"/>
    <property type="molecule type" value="Genomic_DNA"/>
</dbReference>
<dbReference type="AlphaFoldDB" id="A0A1B4VEB6"/>
<reference evidence="12 13" key="1">
    <citation type="submission" date="2015-08" db="EMBL/GenBank/DDBJ databases">
        <title>Complete genome sequence of Sulfurifustis variabilis.</title>
        <authorList>
            <person name="Miura A."/>
            <person name="Kojima H."/>
            <person name="Fukui M."/>
        </authorList>
    </citation>
    <scope>NUCLEOTIDE SEQUENCE [LARGE SCALE GENOMIC DNA]</scope>
    <source>
        <strain evidence="13">skN76</strain>
    </source>
</reference>
<dbReference type="OrthoDB" id="9806954at2"/>
<dbReference type="FunFam" id="3.40.50.300:FF:000356">
    <property type="entry name" value="DNA repair protein RecN"/>
    <property type="match status" value="1"/>
</dbReference>
<dbReference type="InterPro" id="IPR027417">
    <property type="entry name" value="P-loop_NTPase"/>
</dbReference>
<sequence length="557" mass="60302">MLGSLYVRDIAIVKGLDLEFGDGLTVLTGETGAGKSILIDALALVLGGRADAGIVRPGAGRAEVSASFALAPGSEAAAWLEAHELAAGGDCVLRRVIERDRPSKGFINGRPVPIQMLRELGEHLVDIHGQHEHQSLLRRDAQRQILDDYAGLADALAQVRERYDEIRALEARLQALKQQSADRGARLELLQHQVKELEALALKPDEIPEIEEEHSRLANGAELLEGAQSAVQALYEDDESSVSQLLAKVTGRLEGLAHFDARLGEAVALLNEAGIRVDEAASRLHHYLDGLELDPGRLQWLEARLGAIHDLARKHRLRPEELPALLDRLRTELADVEDIDGNLARLESSLGEARKAYADVARRVSRGRKQAATRLARAITERMQELGMGGGRFEIELAPLPDGEIAAHGVERIEFLVTANPGLPLKPLAKVASGGELSRISLALQVVTARLGRIPTLVFDEVDVGVGGRVAEIVGRELRTLGANRQVLCITHLPQVAALGQHHLQAAKLPQDGSTVVEVKRLKNAERVQEIARMLGGLEISKKTIAHAQDMLARAAS</sequence>
<evidence type="ECO:0000313" key="12">
    <source>
        <dbReference type="EMBL" id="BAU48987.1"/>
    </source>
</evidence>
<evidence type="ECO:0000256" key="7">
    <source>
        <dbReference type="ARBA" id="ARBA00023204"/>
    </source>
</evidence>
<dbReference type="GO" id="GO:0009432">
    <property type="term" value="P:SOS response"/>
    <property type="evidence" value="ECO:0007669"/>
    <property type="project" value="UniProtKB-ARBA"/>
</dbReference>
<dbReference type="Proteomes" id="UP000218899">
    <property type="component" value="Chromosome"/>
</dbReference>
<feature type="coiled-coil region" evidence="10">
    <location>
        <begin position="152"/>
        <end position="179"/>
    </location>
</feature>
<dbReference type="NCBIfam" id="TIGR00634">
    <property type="entry name" value="recN"/>
    <property type="match status" value="1"/>
</dbReference>
<dbReference type="SUPFAM" id="SSF52540">
    <property type="entry name" value="P-loop containing nucleoside triphosphate hydrolases"/>
    <property type="match status" value="1"/>
</dbReference>
<evidence type="ECO:0000256" key="10">
    <source>
        <dbReference type="SAM" id="Coils"/>
    </source>
</evidence>
<evidence type="ECO:0000256" key="2">
    <source>
        <dbReference type="ARBA" id="ARBA00009441"/>
    </source>
</evidence>
<evidence type="ECO:0000256" key="6">
    <source>
        <dbReference type="ARBA" id="ARBA00022840"/>
    </source>
</evidence>
<keyword evidence="10" id="KW-0175">Coiled coil</keyword>
<proteinExistence type="inferred from homology"/>
<comment type="similarity">
    <text evidence="2 9">Belongs to the RecN family.</text>
</comment>
<dbReference type="Pfam" id="PF02463">
    <property type="entry name" value="SMC_N"/>
    <property type="match status" value="1"/>
</dbReference>
<evidence type="ECO:0000256" key="5">
    <source>
        <dbReference type="ARBA" id="ARBA00022763"/>
    </source>
</evidence>
<accession>A0A1B4VEB6</accession>
<evidence type="ECO:0000313" key="13">
    <source>
        <dbReference type="Proteomes" id="UP000218899"/>
    </source>
</evidence>
<dbReference type="Gene3D" id="3.40.50.300">
    <property type="entry name" value="P-loop containing nucleotide triphosphate hydrolases"/>
    <property type="match status" value="2"/>
</dbReference>
<dbReference type="PIRSF" id="PIRSF003128">
    <property type="entry name" value="RecN"/>
    <property type="match status" value="1"/>
</dbReference>
<evidence type="ECO:0000256" key="3">
    <source>
        <dbReference type="ARBA" id="ARBA00021315"/>
    </source>
</evidence>
<comment type="function">
    <text evidence="1 9">May be involved in recombinational repair of damaged DNA.</text>
</comment>
<keyword evidence="4" id="KW-0547">Nucleotide-binding</keyword>
<dbReference type="KEGG" id="sva:SVA_2439"/>
<dbReference type="NCBIfam" id="NF008121">
    <property type="entry name" value="PRK10869.1"/>
    <property type="match status" value="1"/>
</dbReference>
<dbReference type="InterPro" id="IPR004604">
    <property type="entry name" value="DNA_recomb/repair_RecN"/>
</dbReference>
<evidence type="ECO:0000256" key="8">
    <source>
        <dbReference type="ARBA" id="ARBA00033408"/>
    </source>
</evidence>
<dbReference type="FunFam" id="3.40.50.300:FF:000319">
    <property type="entry name" value="DNA repair protein RecN"/>
    <property type="match status" value="1"/>
</dbReference>
<dbReference type="GO" id="GO:0043590">
    <property type="term" value="C:bacterial nucleoid"/>
    <property type="evidence" value="ECO:0007669"/>
    <property type="project" value="TreeGrafter"/>
</dbReference>
<dbReference type="InterPro" id="IPR003395">
    <property type="entry name" value="RecF/RecN/SMC_N"/>
</dbReference>
<keyword evidence="6" id="KW-0067">ATP-binding</keyword>
<keyword evidence="5 9" id="KW-0227">DNA damage</keyword>
<protein>
    <recommendedName>
        <fullName evidence="3 9">DNA repair protein RecN</fullName>
    </recommendedName>
    <alternativeName>
        <fullName evidence="8 9">Recombination protein N</fullName>
    </alternativeName>
</protein>
<organism evidence="12 13">
    <name type="scientific">Sulfurifustis variabilis</name>
    <dbReference type="NCBI Taxonomy" id="1675686"/>
    <lineage>
        <taxon>Bacteria</taxon>
        <taxon>Pseudomonadati</taxon>
        <taxon>Pseudomonadota</taxon>
        <taxon>Gammaproteobacteria</taxon>
        <taxon>Acidiferrobacterales</taxon>
        <taxon>Acidiferrobacteraceae</taxon>
        <taxon>Sulfurifustis</taxon>
    </lineage>
</organism>